<evidence type="ECO:0000256" key="1">
    <source>
        <dbReference type="SAM" id="MobiDB-lite"/>
    </source>
</evidence>
<sequence>MERTKHFSDSRRGRSRRGFASNQSAVQQSQETVNSHFEISVEVFRSVARIMLGNLMTEELEIVAFKIPE</sequence>
<dbReference type="Proteomes" id="UP000775213">
    <property type="component" value="Unassembled WGS sequence"/>
</dbReference>
<dbReference type="AlphaFoldDB" id="A0AAV7GV19"/>
<comment type="caution">
    <text evidence="2">The sequence shown here is derived from an EMBL/GenBank/DDBJ whole genome shotgun (WGS) entry which is preliminary data.</text>
</comment>
<gene>
    <name evidence="2" type="ORF">IEQ34_011254</name>
</gene>
<dbReference type="EMBL" id="JAGFBR010000010">
    <property type="protein sequence ID" value="KAH0460591.1"/>
    <property type="molecule type" value="Genomic_DNA"/>
</dbReference>
<evidence type="ECO:0000313" key="3">
    <source>
        <dbReference type="Proteomes" id="UP000775213"/>
    </source>
</evidence>
<name>A0AAV7GV19_DENCH</name>
<reference evidence="2 3" key="1">
    <citation type="journal article" date="2021" name="Hortic Res">
        <title>Chromosome-scale assembly of the Dendrobium chrysotoxum genome enhances the understanding of orchid evolution.</title>
        <authorList>
            <person name="Zhang Y."/>
            <person name="Zhang G.Q."/>
            <person name="Zhang D."/>
            <person name="Liu X.D."/>
            <person name="Xu X.Y."/>
            <person name="Sun W.H."/>
            <person name="Yu X."/>
            <person name="Zhu X."/>
            <person name="Wang Z.W."/>
            <person name="Zhao X."/>
            <person name="Zhong W.Y."/>
            <person name="Chen H."/>
            <person name="Yin W.L."/>
            <person name="Huang T."/>
            <person name="Niu S.C."/>
            <person name="Liu Z.J."/>
        </authorList>
    </citation>
    <scope>NUCLEOTIDE SEQUENCE [LARGE SCALE GENOMIC DNA]</scope>
    <source>
        <strain evidence="2">Lindl</strain>
    </source>
</reference>
<proteinExistence type="predicted"/>
<feature type="compositionally biased region" description="Basic and acidic residues" evidence="1">
    <location>
        <begin position="1"/>
        <end position="12"/>
    </location>
</feature>
<accession>A0AAV7GV19</accession>
<evidence type="ECO:0000313" key="2">
    <source>
        <dbReference type="EMBL" id="KAH0460591.1"/>
    </source>
</evidence>
<keyword evidence="3" id="KW-1185">Reference proteome</keyword>
<protein>
    <submittedName>
        <fullName evidence="2">Uncharacterized protein</fullName>
    </submittedName>
</protein>
<feature type="compositionally biased region" description="Polar residues" evidence="1">
    <location>
        <begin position="20"/>
        <end position="33"/>
    </location>
</feature>
<organism evidence="2 3">
    <name type="scientific">Dendrobium chrysotoxum</name>
    <name type="common">Orchid</name>
    <dbReference type="NCBI Taxonomy" id="161865"/>
    <lineage>
        <taxon>Eukaryota</taxon>
        <taxon>Viridiplantae</taxon>
        <taxon>Streptophyta</taxon>
        <taxon>Embryophyta</taxon>
        <taxon>Tracheophyta</taxon>
        <taxon>Spermatophyta</taxon>
        <taxon>Magnoliopsida</taxon>
        <taxon>Liliopsida</taxon>
        <taxon>Asparagales</taxon>
        <taxon>Orchidaceae</taxon>
        <taxon>Epidendroideae</taxon>
        <taxon>Malaxideae</taxon>
        <taxon>Dendrobiinae</taxon>
        <taxon>Dendrobium</taxon>
    </lineage>
</organism>
<feature type="region of interest" description="Disordered" evidence="1">
    <location>
        <begin position="1"/>
        <end position="33"/>
    </location>
</feature>